<organism evidence="5 6">
    <name type="scientific">Tetrabaena socialis</name>
    <dbReference type="NCBI Taxonomy" id="47790"/>
    <lineage>
        <taxon>Eukaryota</taxon>
        <taxon>Viridiplantae</taxon>
        <taxon>Chlorophyta</taxon>
        <taxon>core chlorophytes</taxon>
        <taxon>Chlorophyceae</taxon>
        <taxon>CS clade</taxon>
        <taxon>Chlamydomonadales</taxon>
        <taxon>Tetrabaenaceae</taxon>
        <taxon>Tetrabaena</taxon>
    </lineage>
</organism>
<dbReference type="Gene3D" id="2.130.10.10">
    <property type="entry name" value="YVTN repeat-like/Quinoprotein amine dehydrogenase"/>
    <property type="match status" value="1"/>
</dbReference>
<dbReference type="SUPFAM" id="SSF81383">
    <property type="entry name" value="F-box domain"/>
    <property type="match status" value="1"/>
</dbReference>
<name>A0A2J8A0V3_9CHLO</name>
<sequence>MASPVGISFPLRGASQHSLGSSPGCSLPPCSPTSIHGGSYGLGVSGASPPYRGGSSAATGDKANPYLAAKKFWKRLCFDPALDPTEYSIGFVETVQQPERRSGVEAWSMRLHDRLLELPYLQFVERFCGAGAGVSGGGGEGPSGGVRHASPGGIGGGSGGGGGFSLSGAWGGPHSTSDEAASDVPYHRIAYFKHGGGVVWESEYHKRRLSDLPSAPPGAPPSDGGGGGSTLADRSRRRSSREGMLPPPGPTSHPTLPGQPPPGLHLPPHGLPTPSPQHSWLGGAAPSPQYAWLGGSYTPPPRAKTPGGGRGGSSNGAAGRSPRGVSPTGSDDGGLDGGSSDDGGGEDLLLLLEEEEEEEDAEGEEEEGEEEEAEALGMEGGASFCGTEAALPHVPQLPEECWMAMLRQLGVREVCMVGGTRRWLRQLASDPAVWRAQHQALWGTAPEAQLPAAVVRRMCRRSQLRAARWLEAAVRPAAMGFPSTTCLQMDDSKVVSADGNAVRLWSHASGRRIATLQGHPGRVTALAFDESLLVSGCAGAVVKLWSMDELRCKWEKKKPSKAKVTKKQTRYPKRNTK</sequence>
<evidence type="ECO:0000256" key="2">
    <source>
        <dbReference type="ARBA" id="ARBA00022737"/>
    </source>
</evidence>
<dbReference type="InterPro" id="IPR036322">
    <property type="entry name" value="WD40_repeat_dom_sf"/>
</dbReference>
<dbReference type="InterPro" id="IPR042627">
    <property type="entry name" value="FBXW2"/>
</dbReference>
<dbReference type="PANTHER" id="PTHR44436:SF1">
    <property type="entry name" value="F-BOX_WD REPEAT-CONTAINING PROTEIN 2"/>
    <property type="match status" value="1"/>
</dbReference>
<dbReference type="InterPro" id="IPR001680">
    <property type="entry name" value="WD40_rpt"/>
</dbReference>
<keyword evidence="2" id="KW-0677">Repeat</keyword>
<keyword evidence="5" id="KW-0132">Cell division</keyword>
<evidence type="ECO:0000256" key="3">
    <source>
        <dbReference type="PROSITE-ProRule" id="PRU00221"/>
    </source>
</evidence>
<dbReference type="SUPFAM" id="SSF50978">
    <property type="entry name" value="WD40 repeat-like"/>
    <property type="match status" value="1"/>
</dbReference>
<dbReference type="InterPro" id="IPR036047">
    <property type="entry name" value="F-box-like_dom_sf"/>
</dbReference>
<protein>
    <submittedName>
        <fullName evidence="5">Cell division control protein 4</fullName>
    </submittedName>
</protein>
<evidence type="ECO:0000256" key="1">
    <source>
        <dbReference type="ARBA" id="ARBA00022574"/>
    </source>
</evidence>
<feature type="region of interest" description="Disordered" evidence="4">
    <location>
        <begin position="209"/>
        <end position="376"/>
    </location>
</feature>
<dbReference type="PROSITE" id="PS50082">
    <property type="entry name" value="WD_REPEATS_2"/>
    <property type="match status" value="1"/>
</dbReference>
<keyword evidence="6" id="KW-1185">Reference proteome</keyword>
<dbReference type="Proteomes" id="UP000236333">
    <property type="component" value="Unassembled WGS sequence"/>
</dbReference>
<accession>A0A2J8A0V3</accession>
<feature type="compositionally biased region" description="Acidic residues" evidence="4">
    <location>
        <begin position="352"/>
        <end position="374"/>
    </location>
</feature>
<comment type="caution">
    <text evidence="5">The sequence shown here is derived from an EMBL/GenBank/DDBJ whole genome shotgun (WGS) entry which is preliminary data.</text>
</comment>
<keyword evidence="1 3" id="KW-0853">WD repeat</keyword>
<feature type="compositionally biased region" description="Pro residues" evidence="4">
    <location>
        <begin position="245"/>
        <end position="275"/>
    </location>
</feature>
<dbReference type="AlphaFoldDB" id="A0A2J8A0V3"/>
<evidence type="ECO:0000313" key="6">
    <source>
        <dbReference type="Proteomes" id="UP000236333"/>
    </source>
</evidence>
<feature type="region of interest" description="Disordered" evidence="4">
    <location>
        <begin position="556"/>
        <end position="577"/>
    </location>
</feature>
<dbReference type="SMART" id="SM00320">
    <property type="entry name" value="WD40"/>
    <property type="match status" value="1"/>
</dbReference>
<evidence type="ECO:0000256" key="4">
    <source>
        <dbReference type="SAM" id="MobiDB-lite"/>
    </source>
</evidence>
<feature type="repeat" description="WD" evidence="3">
    <location>
        <begin position="516"/>
        <end position="548"/>
    </location>
</feature>
<proteinExistence type="predicted"/>
<reference evidence="5 6" key="1">
    <citation type="journal article" date="2017" name="Mol. Biol. Evol.">
        <title>The 4-celled Tetrabaena socialis nuclear genome reveals the essential components for genetic control of cell number at the origin of multicellularity in the volvocine lineage.</title>
        <authorList>
            <person name="Featherston J."/>
            <person name="Arakaki Y."/>
            <person name="Hanschen E.R."/>
            <person name="Ferris P.J."/>
            <person name="Michod R.E."/>
            <person name="Olson B.J.S.C."/>
            <person name="Nozaki H."/>
            <person name="Durand P.M."/>
        </authorList>
    </citation>
    <scope>NUCLEOTIDE SEQUENCE [LARGE SCALE GENOMIC DNA]</scope>
    <source>
        <strain evidence="5 6">NIES-571</strain>
    </source>
</reference>
<feature type="compositionally biased region" description="Gly residues" evidence="4">
    <location>
        <begin position="331"/>
        <end position="342"/>
    </location>
</feature>
<dbReference type="InterPro" id="IPR015943">
    <property type="entry name" value="WD40/YVTN_repeat-like_dom_sf"/>
</dbReference>
<dbReference type="OrthoDB" id="674604at2759"/>
<feature type="compositionally biased region" description="Low complexity" evidence="4">
    <location>
        <begin position="315"/>
        <end position="324"/>
    </location>
</feature>
<evidence type="ECO:0000313" key="5">
    <source>
        <dbReference type="EMBL" id="PNH06146.1"/>
    </source>
</evidence>
<gene>
    <name evidence="5" type="ORF">TSOC_007515</name>
</gene>
<dbReference type="GO" id="GO:0051301">
    <property type="term" value="P:cell division"/>
    <property type="evidence" value="ECO:0007669"/>
    <property type="project" value="UniProtKB-KW"/>
</dbReference>
<dbReference type="EMBL" id="PGGS01000256">
    <property type="protein sequence ID" value="PNH06146.1"/>
    <property type="molecule type" value="Genomic_DNA"/>
</dbReference>
<keyword evidence="5" id="KW-0131">Cell cycle</keyword>
<dbReference type="PANTHER" id="PTHR44436">
    <property type="entry name" value="F-BOX/WD REPEAT-CONTAINING PROTEIN 2"/>
    <property type="match status" value="1"/>
</dbReference>
<feature type="region of interest" description="Disordered" evidence="4">
    <location>
        <begin position="136"/>
        <end position="160"/>
    </location>
</feature>